<dbReference type="AlphaFoldDB" id="A0A1Q4H4Y8"/>
<dbReference type="InterPro" id="IPR036922">
    <property type="entry name" value="Rieske_2Fe-2S_sf"/>
</dbReference>
<evidence type="ECO:0000256" key="1">
    <source>
        <dbReference type="ARBA" id="ARBA00022714"/>
    </source>
</evidence>
<feature type="domain" description="Rieske" evidence="7">
    <location>
        <begin position="44"/>
        <end position="132"/>
    </location>
</feature>
<keyword evidence="1" id="KW-0001">2Fe-2S</keyword>
<dbReference type="InterPro" id="IPR045612">
    <property type="entry name" value="DUF5914"/>
</dbReference>
<keyword evidence="2" id="KW-0479">Metal-binding</keyword>
<dbReference type="GO" id="GO:0051537">
    <property type="term" value="F:2 iron, 2 sulfur cluster binding"/>
    <property type="evidence" value="ECO:0007669"/>
    <property type="project" value="UniProtKB-KW"/>
</dbReference>
<reference evidence="9 11" key="2">
    <citation type="submission" date="2017-10" db="EMBL/GenBank/DDBJ databases">
        <title>The new phylogeny of genus Mycobacterium.</title>
        <authorList>
            <person name="Tortoli E."/>
            <person name="Trovato A."/>
            <person name="Cirillo D.M."/>
        </authorList>
    </citation>
    <scope>NUCLEOTIDE SEQUENCE [LARGE SCALE GENOMIC DNA]</scope>
    <source>
        <strain evidence="9 11">IP141170001</strain>
    </source>
</reference>
<dbReference type="Proteomes" id="UP000220340">
    <property type="component" value="Unassembled WGS sequence"/>
</dbReference>
<organism evidence="9 11">
    <name type="scientific">Mycolicibacterium diernhoferi</name>
    <dbReference type="NCBI Taxonomy" id="1801"/>
    <lineage>
        <taxon>Bacteria</taxon>
        <taxon>Bacillati</taxon>
        <taxon>Actinomycetota</taxon>
        <taxon>Actinomycetes</taxon>
        <taxon>Mycobacteriales</taxon>
        <taxon>Mycobacteriaceae</taxon>
        <taxon>Mycolicibacterium</taxon>
    </lineage>
</organism>
<reference evidence="8 10" key="1">
    <citation type="submission" date="2016-09" db="EMBL/GenBank/DDBJ databases">
        <title>genome sequences of unsequenced Mycobacteria.</title>
        <authorList>
            <person name="Greninger A.L."/>
            <person name="Jerome K.R."/>
            <person name="Mcnair B."/>
            <person name="Wallis C."/>
            <person name="Fang F."/>
        </authorList>
    </citation>
    <scope>NUCLEOTIDE SEQUENCE [LARGE SCALE GENOMIC DNA]</scope>
    <source>
        <strain evidence="8 10">BM1</strain>
    </source>
</reference>
<feature type="region of interest" description="Disordered" evidence="6">
    <location>
        <begin position="324"/>
        <end position="347"/>
    </location>
</feature>
<dbReference type="PROSITE" id="PS51296">
    <property type="entry name" value="RIESKE"/>
    <property type="match status" value="1"/>
</dbReference>
<dbReference type="GO" id="GO:0046872">
    <property type="term" value="F:metal ion binding"/>
    <property type="evidence" value="ECO:0007669"/>
    <property type="project" value="UniProtKB-KW"/>
</dbReference>
<dbReference type="OrthoDB" id="4741956at2"/>
<dbReference type="Gene3D" id="2.102.10.10">
    <property type="entry name" value="Rieske [2Fe-2S] iron-sulphur domain"/>
    <property type="match status" value="1"/>
</dbReference>
<evidence type="ECO:0000313" key="8">
    <source>
        <dbReference type="EMBL" id="OPE48882.1"/>
    </source>
</evidence>
<accession>A0A1Q4H4Y8</accession>
<dbReference type="GO" id="GO:0004497">
    <property type="term" value="F:monooxygenase activity"/>
    <property type="evidence" value="ECO:0007669"/>
    <property type="project" value="UniProtKB-ARBA"/>
</dbReference>
<evidence type="ECO:0000259" key="7">
    <source>
        <dbReference type="PROSITE" id="PS51296"/>
    </source>
</evidence>
<protein>
    <submittedName>
        <fullName evidence="9">2Fe-2S ferredoxin</fullName>
    </submittedName>
</protein>
<evidence type="ECO:0000256" key="5">
    <source>
        <dbReference type="ARBA" id="ARBA00023014"/>
    </source>
</evidence>
<keyword evidence="3" id="KW-0560">Oxidoreductase</keyword>
<evidence type="ECO:0000256" key="4">
    <source>
        <dbReference type="ARBA" id="ARBA00023004"/>
    </source>
</evidence>
<dbReference type="InterPro" id="IPR050584">
    <property type="entry name" value="Cholesterol_7-desaturase"/>
</dbReference>
<dbReference type="RefSeq" id="WP_073859510.1">
    <property type="nucleotide sequence ID" value="NZ_BAAATC010000007.1"/>
</dbReference>
<name>A0A1Q4H4Y8_9MYCO</name>
<dbReference type="PANTHER" id="PTHR21266">
    <property type="entry name" value="IRON-SULFUR DOMAIN CONTAINING PROTEIN"/>
    <property type="match status" value="1"/>
</dbReference>
<dbReference type="InterPro" id="IPR017941">
    <property type="entry name" value="Rieske_2Fe-2S"/>
</dbReference>
<dbReference type="STRING" id="1801.BRW64_26640"/>
<evidence type="ECO:0000313" key="11">
    <source>
        <dbReference type="Proteomes" id="UP000220340"/>
    </source>
</evidence>
<keyword evidence="5" id="KW-0411">Iron-sulfur</keyword>
<dbReference type="Proteomes" id="UP000191039">
    <property type="component" value="Unassembled WGS sequence"/>
</dbReference>
<dbReference type="EMBL" id="MIJD01000311">
    <property type="protein sequence ID" value="OPE48882.1"/>
    <property type="molecule type" value="Genomic_DNA"/>
</dbReference>
<proteinExistence type="predicted"/>
<evidence type="ECO:0000313" key="10">
    <source>
        <dbReference type="Proteomes" id="UP000191039"/>
    </source>
</evidence>
<dbReference type="Pfam" id="PF00355">
    <property type="entry name" value="Rieske"/>
    <property type="match status" value="1"/>
</dbReference>
<evidence type="ECO:0000256" key="2">
    <source>
        <dbReference type="ARBA" id="ARBA00022723"/>
    </source>
</evidence>
<dbReference type="Pfam" id="PF19299">
    <property type="entry name" value="DUF5914"/>
    <property type="match status" value="1"/>
</dbReference>
<keyword evidence="4" id="KW-0408">Iron</keyword>
<evidence type="ECO:0000256" key="3">
    <source>
        <dbReference type="ARBA" id="ARBA00023002"/>
    </source>
</evidence>
<dbReference type="EMBL" id="PDCR01000035">
    <property type="protein sequence ID" value="PEG52224.1"/>
    <property type="molecule type" value="Genomic_DNA"/>
</dbReference>
<comment type="caution">
    <text evidence="9">The sequence shown here is derived from an EMBL/GenBank/DDBJ whole genome shotgun (WGS) entry which is preliminary data.</text>
</comment>
<dbReference type="PANTHER" id="PTHR21266:SF60">
    <property type="entry name" value="3-KETOSTEROID-9-ALPHA-MONOOXYGENASE, OXYGENASE COMPONENT"/>
    <property type="match status" value="1"/>
</dbReference>
<sequence>MKAWPFQLLPRIQWSRQTPTHRQAAPSVIAAALARSQSRPSGNWFVLGASSDVGRKPFGARVAGAEVVCWRDDDGALHAGPARCPHLGADLSTGVVDRGQLVCPWHGLRFTGRSRPDWPALPTVDDGVLVWVRLDRIGGEPPTDAPVLSARPGKPWIVAVTSLSGTCEPVDIVGNRMDPWHGGWFHPYSFTRLEVLSAPAEDPDLPEQEDRFLVAVTFRMGRFGVPVIAEFTSPEPRTLTMRIIDGEGRGSVVETHATPNGTGPDGRPRSTVIEAVIAHSDRPGFARAVPAQSLIRPFMRHAAHRLWRDDLRYAERLQEVSRQDADGVADLLLPPDGVSEGDPRSSR</sequence>
<gene>
    <name evidence="8" type="ORF">BV510_23070</name>
    <name evidence="9" type="ORF">CRI78_22615</name>
</gene>
<dbReference type="SUPFAM" id="SSF50022">
    <property type="entry name" value="ISP domain"/>
    <property type="match status" value="1"/>
</dbReference>
<keyword evidence="11" id="KW-1185">Reference proteome</keyword>
<dbReference type="GO" id="GO:0016705">
    <property type="term" value="F:oxidoreductase activity, acting on paired donors, with incorporation or reduction of molecular oxygen"/>
    <property type="evidence" value="ECO:0007669"/>
    <property type="project" value="UniProtKB-ARBA"/>
</dbReference>
<evidence type="ECO:0000256" key="6">
    <source>
        <dbReference type="SAM" id="MobiDB-lite"/>
    </source>
</evidence>
<evidence type="ECO:0000313" key="9">
    <source>
        <dbReference type="EMBL" id="PEG52224.1"/>
    </source>
</evidence>